<dbReference type="WBParaSite" id="GPUH_0002084301-mRNA-1">
    <property type="protein sequence ID" value="GPUH_0002084301-mRNA-1"/>
    <property type="gene ID" value="GPUH_0002084301"/>
</dbReference>
<dbReference type="Proteomes" id="UP000271098">
    <property type="component" value="Unassembled WGS sequence"/>
</dbReference>
<reference evidence="1 2" key="2">
    <citation type="submission" date="2018-11" db="EMBL/GenBank/DDBJ databases">
        <authorList>
            <consortium name="Pathogen Informatics"/>
        </authorList>
    </citation>
    <scope>NUCLEOTIDE SEQUENCE [LARGE SCALE GENOMIC DNA]</scope>
</reference>
<gene>
    <name evidence="1" type="ORF">GPUH_LOCUS20818</name>
</gene>
<keyword evidence="2" id="KW-1185">Reference proteome</keyword>
<name>A0A183EIM7_9BILA</name>
<dbReference type="EMBL" id="UYRT01091211">
    <property type="protein sequence ID" value="VDN36889.1"/>
    <property type="molecule type" value="Genomic_DNA"/>
</dbReference>
<reference evidence="3" key="1">
    <citation type="submission" date="2016-06" db="UniProtKB">
        <authorList>
            <consortium name="WormBaseParasite"/>
        </authorList>
    </citation>
    <scope>IDENTIFICATION</scope>
</reference>
<dbReference type="OrthoDB" id="5907282at2759"/>
<protein>
    <submittedName>
        <fullName evidence="3">Peptidase A1 domain-containing protein</fullName>
    </submittedName>
</protein>
<dbReference type="AlphaFoldDB" id="A0A183EIM7"/>
<evidence type="ECO:0000313" key="2">
    <source>
        <dbReference type="Proteomes" id="UP000271098"/>
    </source>
</evidence>
<evidence type="ECO:0000313" key="1">
    <source>
        <dbReference type="EMBL" id="VDN36889.1"/>
    </source>
</evidence>
<organism evidence="3">
    <name type="scientific">Gongylonema pulchrum</name>
    <dbReference type="NCBI Taxonomy" id="637853"/>
    <lineage>
        <taxon>Eukaryota</taxon>
        <taxon>Metazoa</taxon>
        <taxon>Ecdysozoa</taxon>
        <taxon>Nematoda</taxon>
        <taxon>Chromadorea</taxon>
        <taxon>Rhabditida</taxon>
        <taxon>Spirurina</taxon>
        <taxon>Spiruromorpha</taxon>
        <taxon>Spiruroidea</taxon>
        <taxon>Gongylonematidae</taxon>
        <taxon>Gongylonema</taxon>
    </lineage>
</organism>
<sequence length="88" mass="9983">MLRSSHGTWYEKKNEIVFGIPFMYEYCLHLNDIDGTIAFSKPLRFNVRNDPKHDVPIVEKPDVVHVISPDETVIPDMSPSSPGKADSI</sequence>
<evidence type="ECO:0000313" key="3">
    <source>
        <dbReference type="WBParaSite" id="GPUH_0002084301-mRNA-1"/>
    </source>
</evidence>
<proteinExistence type="predicted"/>
<accession>A0A183EIM7</accession>